<sequence length="55" mass="5605">MHIRPVLPCAIALKACFAAATHAVGPAPKSVALRASYQRCLGDSGGVTPAMQDAL</sequence>
<name>A0ABY9P676_9GAMM</name>
<evidence type="ECO:0000256" key="1">
    <source>
        <dbReference type="SAM" id="SignalP"/>
    </source>
</evidence>
<feature type="signal peptide" evidence="1">
    <location>
        <begin position="1"/>
        <end position="20"/>
    </location>
</feature>
<dbReference type="EMBL" id="CP133568">
    <property type="protein sequence ID" value="WMT02573.1"/>
    <property type="molecule type" value="Genomic_DNA"/>
</dbReference>
<evidence type="ECO:0000313" key="3">
    <source>
        <dbReference type="Proteomes" id="UP001229313"/>
    </source>
</evidence>
<dbReference type="Proteomes" id="UP001229313">
    <property type="component" value="Chromosome"/>
</dbReference>
<organism evidence="2 3">
    <name type="scientific">Lysobacter yananisis</name>
    <dbReference type="NCBI Taxonomy" id="1003114"/>
    <lineage>
        <taxon>Bacteria</taxon>
        <taxon>Pseudomonadati</taxon>
        <taxon>Pseudomonadota</taxon>
        <taxon>Gammaproteobacteria</taxon>
        <taxon>Lysobacterales</taxon>
        <taxon>Lysobacteraceae</taxon>
        <taxon>Lysobacter</taxon>
    </lineage>
</organism>
<gene>
    <name evidence="2" type="ORF">RDV84_21840</name>
</gene>
<accession>A0ABY9P676</accession>
<keyword evidence="3" id="KW-1185">Reference proteome</keyword>
<dbReference type="RefSeq" id="WP_309151571.1">
    <property type="nucleotide sequence ID" value="NZ_CP133568.1"/>
</dbReference>
<reference evidence="2 3" key="1">
    <citation type="submission" date="2023-08" db="EMBL/GenBank/DDBJ databases">
        <title>The whole genome sequence of Lysobacter yananisis.</title>
        <authorList>
            <person name="Sun H."/>
        </authorList>
    </citation>
    <scope>NUCLEOTIDE SEQUENCE [LARGE SCALE GENOMIC DNA]</scope>
    <source>
        <strain evidence="2 3">SNNU513</strain>
    </source>
</reference>
<evidence type="ECO:0000313" key="2">
    <source>
        <dbReference type="EMBL" id="WMT02573.1"/>
    </source>
</evidence>
<feature type="chain" id="PRO_5046290548" evidence="1">
    <location>
        <begin position="21"/>
        <end position="55"/>
    </location>
</feature>
<keyword evidence="1" id="KW-0732">Signal</keyword>
<proteinExistence type="predicted"/>
<protein>
    <submittedName>
        <fullName evidence="2">Uncharacterized protein</fullName>
    </submittedName>
</protein>